<keyword evidence="1" id="KW-0472">Membrane</keyword>
<protein>
    <submittedName>
        <fullName evidence="2">DUF2975 domain-containing protein</fullName>
    </submittedName>
</protein>
<name>A0A923H7I2_9FLAO</name>
<sequence>MKRNKIIGATIAINRFTFWLLIALVTVFVFGLSYVYIFPETYSDLKILNDGNLSTFHICTECDIKTSSTLFTEIGPGMKLWILLRESARVFLIILCIHKMIKILKSVRDYKTFHSKNTLYFRQIAKYTLVLAVFGTVNFIDEGQHGIGLEIGLPFSELVFALFSLSLSEVFKEGQLLQEDKDAMI</sequence>
<dbReference type="AlphaFoldDB" id="A0A923H7I2"/>
<dbReference type="RefSeq" id="WP_186558563.1">
    <property type="nucleotide sequence ID" value="NZ_JACNMF010000001.1"/>
</dbReference>
<keyword evidence="1" id="KW-0812">Transmembrane</keyword>
<dbReference type="Proteomes" id="UP000656244">
    <property type="component" value="Unassembled WGS sequence"/>
</dbReference>
<dbReference type="InterPro" id="IPR021354">
    <property type="entry name" value="DUF2975"/>
</dbReference>
<keyword evidence="1" id="KW-1133">Transmembrane helix</keyword>
<dbReference type="Pfam" id="PF11188">
    <property type="entry name" value="DUF2975"/>
    <property type="match status" value="1"/>
</dbReference>
<proteinExistence type="predicted"/>
<reference evidence="2" key="1">
    <citation type="submission" date="2020-08" db="EMBL/GenBank/DDBJ databases">
        <title>Hyunsoonleella sp. strain SJ7 genome sequencing and assembly.</title>
        <authorList>
            <person name="Kim I."/>
        </authorList>
    </citation>
    <scope>NUCLEOTIDE SEQUENCE</scope>
    <source>
        <strain evidence="2">SJ7</strain>
    </source>
</reference>
<comment type="caution">
    <text evidence="2">The sequence shown here is derived from an EMBL/GenBank/DDBJ whole genome shotgun (WGS) entry which is preliminary data.</text>
</comment>
<dbReference type="EMBL" id="JACNMF010000001">
    <property type="protein sequence ID" value="MBC3757360.1"/>
    <property type="molecule type" value="Genomic_DNA"/>
</dbReference>
<accession>A0A923H7I2</accession>
<feature type="transmembrane region" description="Helical" evidence="1">
    <location>
        <begin position="12"/>
        <end position="37"/>
    </location>
</feature>
<keyword evidence="3" id="KW-1185">Reference proteome</keyword>
<organism evidence="2 3">
    <name type="scientific">Hyunsoonleella aquatilis</name>
    <dbReference type="NCBI Taxonomy" id="2762758"/>
    <lineage>
        <taxon>Bacteria</taxon>
        <taxon>Pseudomonadati</taxon>
        <taxon>Bacteroidota</taxon>
        <taxon>Flavobacteriia</taxon>
        <taxon>Flavobacteriales</taxon>
        <taxon>Flavobacteriaceae</taxon>
    </lineage>
</organism>
<gene>
    <name evidence="2" type="ORF">H7U19_03015</name>
</gene>
<evidence type="ECO:0000313" key="2">
    <source>
        <dbReference type="EMBL" id="MBC3757360.1"/>
    </source>
</evidence>
<evidence type="ECO:0000256" key="1">
    <source>
        <dbReference type="SAM" id="Phobius"/>
    </source>
</evidence>
<evidence type="ECO:0000313" key="3">
    <source>
        <dbReference type="Proteomes" id="UP000656244"/>
    </source>
</evidence>